<accession>A0A285VG76</accession>
<keyword evidence="2" id="KW-0804">Transcription</keyword>
<feature type="compositionally biased region" description="Low complexity" evidence="1">
    <location>
        <begin position="208"/>
        <end position="217"/>
    </location>
</feature>
<dbReference type="AlphaFoldDB" id="A0A285VG76"/>
<evidence type="ECO:0000313" key="3">
    <source>
        <dbReference type="Proteomes" id="UP000219688"/>
    </source>
</evidence>
<gene>
    <name evidence="2" type="ORF">SAMN05421879_101696</name>
</gene>
<keyword evidence="3" id="KW-1185">Reference proteome</keyword>
<feature type="region of interest" description="Disordered" evidence="1">
    <location>
        <begin position="208"/>
        <end position="249"/>
    </location>
</feature>
<evidence type="ECO:0000313" key="2">
    <source>
        <dbReference type="EMBL" id="SOC52578.1"/>
    </source>
</evidence>
<keyword evidence="2" id="KW-0240">DNA-directed RNA polymerase</keyword>
<dbReference type="RefSeq" id="WP_141401405.1">
    <property type="nucleotide sequence ID" value="NZ_OBQK01000001.1"/>
</dbReference>
<evidence type="ECO:0000256" key="1">
    <source>
        <dbReference type="SAM" id="MobiDB-lite"/>
    </source>
</evidence>
<dbReference type="EMBL" id="OBQK01000001">
    <property type="protein sequence ID" value="SOC52578.1"/>
    <property type="molecule type" value="Genomic_DNA"/>
</dbReference>
<organism evidence="2 3">
    <name type="scientific">Ornithinimicrobium cerasi</name>
    <dbReference type="NCBI Taxonomy" id="2248773"/>
    <lineage>
        <taxon>Bacteria</taxon>
        <taxon>Bacillati</taxon>
        <taxon>Actinomycetota</taxon>
        <taxon>Actinomycetes</taxon>
        <taxon>Micrococcales</taxon>
        <taxon>Ornithinimicrobiaceae</taxon>
        <taxon>Ornithinimicrobium</taxon>
    </lineage>
</organism>
<protein>
    <submittedName>
        <fullName evidence="2">DNA-directed RNA polymerase specialized sigma subunit, sigma24 family</fullName>
    </submittedName>
</protein>
<proteinExistence type="predicted"/>
<dbReference type="Proteomes" id="UP000219688">
    <property type="component" value="Unassembled WGS sequence"/>
</dbReference>
<dbReference type="GO" id="GO:0000428">
    <property type="term" value="C:DNA-directed RNA polymerase complex"/>
    <property type="evidence" value="ECO:0007669"/>
    <property type="project" value="UniProtKB-KW"/>
</dbReference>
<dbReference type="Gene3D" id="1.20.140.160">
    <property type="match status" value="1"/>
</dbReference>
<reference evidence="3" key="1">
    <citation type="submission" date="2017-08" db="EMBL/GenBank/DDBJ databases">
        <authorList>
            <person name="Varghese N."/>
            <person name="Submissions S."/>
        </authorList>
    </citation>
    <scope>NUCLEOTIDE SEQUENCE [LARGE SCALE GENOMIC DNA]</scope>
    <source>
        <strain evidence="3">USBA17B2</strain>
    </source>
</reference>
<sequence length="783" mass="82485">MTGVSVAQASGEALVRAHGPALQRTAVMLTGQPAVAEGLVAEVLQGAAGPRPPALEELRRRLVRAHRRSGRTGARDRLAVTDAPSDVGDLLHDLPPRQRAALVLHLAEDVPLGDAARTARVPERRVRRLVETVPELGEALRAVADRHARPDHEVIRALLDRLPTDATTVGRATPYRSSLLRRPRRWLAGATAVAVLGAGTVAALTWPQETPETPETPGDGVTSHLPPGTGPAPADLVLGADGEPPRSVDGLRLSKTVTIDYRRATDPLDLSGFGGASGYARWAVLWCDLPAVDDDHLRIPQLTLDLAGAAVELPCAGRGGIPTRLTALPIGLAGHVPVAWSGDLPGRGSATLALYGETDPWAVTRRPGTQPVPPVADGAAAVTAADVAMQGWEGPVHTRVLEVGHESTLTVWAGSSLALSVLVDDVRLTDDGDLRARYLNPPPDLWRTQDPSLREGRWVVVTPDQLRTFPLPEAVRPGPGERRAVAVTVALSPADTAARWQVQVSDTTAPGTPGPELALRPGRPAAVAASTAPDAVGGARLVGSWSVPQDGVPHPVEAPVGDLETLIVAVPGAGGEEMYDELAMGSLERADRAVLFPVGPGVGELLAWGLGPWQDHAELRPTGGPSPDDALSLRLPPVPGHPPTDVLAYLPVPYEDFDMSGAPLLPTSWLVDDPSPFGDTGMGGPSPVVVPEPRPDGTFVVDESYTGAGTTLEVTTRGRGRLRVLADGEPLTHLSPAHDGWWSTWTDAHVVSRVDVWADVSGAELVLEVQGWEEGFELAVIRW</sequence>
<name>A0A285VG76_9MICO</name>